<keyword evidence="2" id="KW-1185">Reference proteome</keyword>
<proteinExistence type="predicted"/>
<comment type="caution">
    <text evidence="1">The sequence shown here is derived from an EMBL/GenBank/DDBJ whole genome shotgun (WGS) entry which is preliminary data.</text>
</comment>
<protein>
    <submittedName>
        <fullName evidence="1">DUF3793 family protein</fullName>
    </submittedName>
</protein>
<name>A0ABT4CKQ1_9CLOT</name>
<evidence type="ECO:0000313" key="1">
    <source>
        <dbReference type="EMBL" id="MCY6369617.1"/>
    </source>
</evidence>
<dbReference type="Proteomes" id="UP001079657">
    <property type="component" value="Unassembled WGS sequence"/>
</dbReference>
<sequence length="203" mass="24298">MNRKLMSNFFHAIDELDDKSYLLSFIAYNAAPTIAKQKAAYLIIFHEKGKRNLYNLWEKYKKDVKNEVSIRSYELKRLYNSTAVLFYNEEHIRNILNQDKYMKLLKKFGYTSYMSVEESLLLLKKRYTRECPHEIGVFLGYPMKDVIEFIDNPDKQCLMFGYWKVYHNIDYAKKIFEKYDKCKEEVASLILQGVEPSIIINYI</sequence>
<dbReference type="Pfam" id="PF12672">
    <property type="entry name" value="DUF3793"/>
    <property type="match status" value="1"/>
</dbReference>
<organism evidence="1 2">
    <name type="scientific">Clostridium ganghwense</name>
    <dbReference type="NCBI Taxonomy" id="312089"/>
    <lineage>
        <taxon>Bacteria</taxon>
        <taxon>Bacillati</taxon>
        <taxon>Bacillota</taxon>
        <taxon>Clostridia</taxon>
        <taxon>Eubacteriales</taxon>
        <taxon>Clostridiaceae</taxon>
        <taxon>Clostridium</taxon>
    </lineage>
</organism>
<dbReference type="InterPro" id="IPR024523">
    <property type="entry name" value="DUF3793"/>
</dbReference>
<reference evidence="1" key="1">
    <citation type="submission" date="2022-12" db="EMBL/GenBank/DDBJ databases">
        <authorList>
            <person name="Wang J."/>
        </authorList>
    </citation>
    <scope>NUCLEOTIDE SEQUENCE</scope>
    <source>
        <strain evidence="1">HY-42-06</strain>
    </source>
</reference>
<evidence type="ECO:0000313" key="2">
    <source>
        <dbReference type="Proteomes" id="UP001079657"/>
    </source>
</evidence>
<gene>
    <name evidence="1" type="ORF">OXH55_03005</name>
</gene>
<accession>A0ABT4CKQ1</accession>
<dbReference type="EMBL" id="JAPQES010000001">
    <property type="protein sequence ID" value="MCY6369617.1"/>
    <property type="molecule type" value="Genomic_DNA"/>
</dbReference>
<dbReference type="RefSeq" id="WP_268047992.1">
    <property type="nucleotide sequence ID" value="NZ_JAPQES010000001.1"/>
</dbReference>